<dbReference type="Proteomes" id="UP001620645">
    <property type="component" value="Unassembled WGS sequence"/>
</dbReference>
<keyword evidence="2" id="KW-1185">Reference proteome</keyword>
<comment type="caution">
    <text evidence="1">The sequence shown here is derived from an EMBL/GenBank/DDBJ whole genome shotgun (WGS) entry which is preliminary data.</text>
</comment>
<evidence type="ECO:0000313" key="2">
    <source>
        <dbReference type="Proteomes" id="UP001620645"/>
    </source>
</evidence>
<evidence type="ECO:0000313" key="1">
    <source>
        <dbReference type="EMBL" id="KAL3089308.1"/>
    </source>
</evidence>
<dbReference type="AlphaFoldDB" id="A0ABD2JFA1"/>
<gene>
    <name evidence="1" type="ORF">niasHS_007030</name>
</gene>
<proteinExistence type="predicted"/>
<sequence length="112" mass="12603">MDSRNRLCALQHQGLSRSANKQGPSCGALHVRCRGQRGTRKSGAQRWDKAKNKICQCWSCQRGRNWEGSCRGYAVGRGGYGYAGGRGAYGHWRGAYHQWDKRVTEREAEMAL</sequence>
<dbReference type="EMBL" id="JBICCN010000145">
    <property type="protein sequence ID" value="KAL3089308.1"/>
    <property type="molecule type" value="Genomic_DNA"/>
</dbReference>
<protein>
    <submittedName>
        <fullName evidence="1">Uncharacterized protein</fullName>
    </submittedName>
</protein>
<reference evidence="1 2" key="1">
    <citation type="submission" date="2024-10" db="EMBL/GenBank/DDBJ databases">
        <authorList>
            <person name="Kim D."/>
        </authorList>
    </citation>
    <scope>NUCLEOTIDE SEQUENCE [LARGE SCALE GENOMIC DNA]</scope>
    <source>
        <strain evidence="1">Taebaek</strain>
    </source>
</reference>
<accession>A0ABD2JFA1</accession>
<name>A0ABD2JFA1_HETSC</name>
<organism evidence="1 2">
    <name type="scientific">Heterodera schachtii</name>
    <name type="common">Sugarbeet cyst nematode worm</name>
    <name type="synonym">Tylenchus schachtii</name>
    <dbReference type="NCBI Taxonomy" id="97005"/>
    <lineage>
        <taxon>Eukaryota</taxon>
        <taxon>Metazoa</taxon>
        <taxon>Ecdysozoa</taxon>
        <taxon>Nematoda</taxon>
        <taxon>Chromadorea</taxon>
        <taxon>Rhabditida</taxon>
        <taxon>Tylenchina</taxon>
        <taxon>Tylenchomorpha</taxon>
        <taxon>Tylenchoidea</taxon>
        <taxon>Heteroderidae</taxon>
        <taxon>Heteroderinae</taxon>
        <taxon>Heterodera</taxon>
    </lineage>
</organism>